<evidence type="ECO:0000313" key="2">
    <source>
        <dbReference type="Proteomes" id="UP000494115"/>
    </source>
</evidence>
<evidence type="ECO:0008006" key="3">
    <source>
        <dbReference type="Google" id="ProtNLM"/>
    </source>
</evidence>
<reference evidence="1 2" key="1">
    <citation type="submission" date="2020-04" db="EMBL/GenBank/DDBJ databases">
        <authorList>
            <person name="De Canck E."/>
        </authorList>
    </citation>
    <scope>NUCLEOTIDE SEQUENCE [LARGE SCALE GENOMIC DNA]</scope>
    <source>
        <strain evidence="1 2">LMG 28138</strain>
    </source>
</reference>
<dbReference type="Proteomes" id="UP000494115">
    <property type="component" value="Unassembled WGS sequence"/>
</dbReference>
<dbReference type="Pfam" id="PF08889">
    <property type="entry name" value="WbqC"/>
    <property type="match status" value="1"/>
</dbReference>
<gene>
    <name evidence="1" type="ORF">LMG28138_00607</name>
</gene>
<protein>
    <recommendedName>
        <fullName evidence="3">WbqC-like protein family protein</fullName>
    </recommendedName>
</protein>
<sequence length="227" mass="25476">MQPYFFPYLGYFQLMAKVNAFVLYDDVNFINRGWINRNRININGAAHMLTVPLQHASQNQLICDIAMSDDSAWRNRIVKSIQQAYARSSQFQRVFPLVERIVHHPANSLADYLLHGLTCLRDHLGLKTDIVATSRRYGNADLKAQARIVDICLRENANLYINSIGGLELYDRTHFEQQGLKLAFLTPALQPHSDAGAAFIPGLSIIDVLMHNDAASVGEHLQGGTLS</sequence>
<keyword evidence="2" id="KW-1185">Reference proteome</keyword>
<dbReference type="InterPro" id="IPR014985">
    <property type="entry name" value="WbqC"/>
</dbReference>
<accession>A0A6S7AV23</accession>
<name>A0A6S7AV23_9BURK</name>
<proteinExistence type="predicted"/>
<evidence type="ECO:0000313" key="1">
    <source>
        <dbReference type="EMBL" id="CAB3778808.1"/>
    </source>
</evidence>
<organism evidence="1 2">
    <name type="scientific">Pararobbsia alpina</name>
    <dbReference type="NCBI Taxonomy" id="621374"/>
    <lineage>
        <taxon>Bacteria</taxon>
        <taxon>Pseudomonadati</taxon>
        <taxon>Pseudomonadota</taxon>
        <taxon>Betaproteobacteria</taxon>
        <taxon>Burkholderiales</taxon>
        <taxon>Burkholderiaceae</taxon>
        <taxon>Pararobbsia</taxon>
    </lineage>
</organism>
<dbReference type="AlphaFoldDB" id="A0A6S7AV23"/>
<dbReference type="EMBL" id="CADIKM010000002">
    <property type="protein sequence ID" value="CAB3778808.1"/>
    <property type="molecule type" value="Genomic_DNA"/>
</dbReference>